<dbReference type="GO" id="GO:0008757">
    <property type="term" value="F:S-adenosylmethionine-dependent methyltransferase activity"/>
    <property type="evidence" value="ECO:0007669"/>
    <property type="project" value="TreeGrafter"/>
</dbReference>
<dbReference type="Gene3D" id="3.40.50.150">
    <property type="entry name" value="Vaccinia Virus protein VP39"/>
    <property type="match status" value="1"/>
</dbReference>
<dbReference type="AlphaFoldDB" id="A0A090CZM1"/>
<gene>
    <name evidence="4" type="ORF">CSEC_1776</name>
</gene>
<reference evidence="4" key="2">
    <citation type="submission" date="2014-09" db="EMBL/GenBank/DDBJ databases">
        <title>Criblamydia sequanensis harbors a mega-plasmid encoding arsenite resistance.</title>
        <authorList>
            <person name="Bertelli C."/>
            <person name="Goesmann A."/>
            <person name="Greub G."/>
        </authorList>
    </citation>
    <scope>NUCLEOTIDE SEQUENCE [LARGE SCALE GENOMIC DNA]</scope>
    <source>
        <strain evidence="4">CRIB-18</strain>
    </source>
</reference>
<dbReference type="STRING" id="1437425.CSEC_1776"/>
<proteinExistence type="predicted"/>
<protein>
    <submittedName>
        <fullName evidence="4">O-methyltransferase</fullName>
        <ecNumber evidence="4">2.1.1.-</ecNumber>
    </submittedName>
</protein>
<dbReference type="Pfam" id="PF01596">
    <property type="entry name" value="Methyltransf_3"/>
    <property type="match status" value="1"/>
</dbReference>
<reference evidence="4" key="1">
    <citation type="submission" date="2013-12" db="EMBL/GenBank/DDBJ databases">
        <authorList>
            <person name="Linke B."/>
        </authorList>
    </citation>
    <scope>NUCLEOTIDE SEQUENCE [LARGE SCALE GENOMIC DNA]</scope>
    <source>
        <strain evidence="4">CRIB-18</strain>
    </source>
</reference>
<dbReference type="InterPro" id="IPR050362">
    <property type="entry name" value="Cation-dep_OMT"/>
</dbReference>
<sequence length="223" mass="25205">MIEDRNKEIKEYISEYFSDEDEALSNAKKSSHEASLPKIAISENTGKFLYLLAKLKNPHRLLEIGTLGGYSTLWLAKACPEAKITTLEINHEHAEVARQNFIKAGVNHKIDLIVGDGHEILKRFISQNEAPFDLIFLDAEKEGYIDYLEDILQLSKPGTLLITDNLIPRGNPINKPHDYDFKAIKTYEYNKILSEHKGMETILVPTLNGEDSRIDALGISLIL</sequence>
<dbReference type="Proteomes" id="UP000031552">
    <property type="component" value="Unassembled WGS sequence"/>
</dbReference>
<dbReference type="InterPro" id="IPR002935">
    <property type="entry name" value="SAM_O-MeTrfase"/>
</dbReference>
<dbReference type="InterPro" id="IPR029063">
    <property type="entry name" value="SAM-dependent_MTases_sf"/>
</dbReference>
<accession>A0A090CZM1</accession>
<dbReference type="eggNOG" id="COG4122">
    <property type="taxonomic scope" value="Bacteria"/>
</dbReference>
<evidence type="ECO:0000313" key="4">
    <source>
        <dbReference type="EMBL" id="CDR34587.1"/>
    </source>
</evidence>
<evidence type="ECO:0000256" key="2">
    <source>
        <dbReference type="ARBA" id="ARBA00022679"/>
    </source>
</evidence>
<evidence type="ECO:0000256" key="1">
    <source>
        <dbReference type="ARBA" id="ARBA00022603"/>
    </source>
</evidence>
<dbReference type="SUPFAM" id="SSF53335">
    <property type="entry name" value="S-adenosyl-L-methionine-dependent methyltransferases"/>
    <property type="match status" value="1"/>
</dbReference>
<keyword evidence="3" id="KW-0949">S-adenosyl-L-methionine</keyword>
<evidence type="ECO:0000313" key="5">
    <source>
        <dbReference type="Proteomes" id="UP000031552"/>
    </source>
</evidence>
<keyword evidence="1 4" id="KW-0489">Methyltransferase</keyword>
<comment type="caution">
    <text evidence="4">The sequence shown here is derived from an EMBL/GenBank/DDBJ whole genome shotgun (WGS) entry which is preliminary data.</text>
</comment>
<dbReference type="PANTHER" id="PTHR10509:SF14">
    <property type="entry name" value="CAFFEOYL-COA O-METHYLTRANSFERASE 3-RELATED"/>
    <property type="match status" value="1"/>
</dbReference>
<dbReference type="PROSITE" id="PS51682">
    <property type="entry name" value="SAM_OMT_I"/>
    <property type="match status" value="1"/>
</dbReference>
<evidence type="ECO:0000256" key="3">
    <source>
        <dbReference type="ARBA" id="ARBA00022691"/>
    </source>
</evidence>
<dbReference type="GO" id="GO:0032259">
    <property type="term" value="P:methylation"/>
    <property type="evidence" value="ECO:0007669"/>
    <property type="project" value="UniProtKB-KW"/>
</dbReference>
<dbReference type="EMBL" id="CCEJ010000008">
    <property type="protein sequence ID" value="CDR34587.1"/>
    <property type="molecule type" value="Genomic_DNA"/>
</dbReference>
<dbReference type="CDD" id="cd02440">
    <property type="entry name" value="AdoMet_MTases"/>
    <property type="match status" value="1"/>
</dbReference>
<dbReference type="EC" id="2.1.1.-" evidence="4"/>
<dbReference type="GO" id="GO:0008171">
    <property type="term" value="F:O-methyltransferase activity"/>
    <property type="evidence" value="ECO:0007669"/>
    <property type="project" value="InterPro"/>
</dbReference>
<organism evidence="4 5">
    <name type="scientific">Candidatus Criblamydia sequanensis CRIB-18</name>
    <dbReference type="NCBI Taxonomy" id="1437425"/>
    <lineage>
        <taxon>Bacteria</taxon>
        <taxon>Pseudomonadati</taxon>
        <taxon>Chlamydiota</taxon>
        <taxon>Chlamydiia</taxon>
        <taxon>Parachlamydiales</taxon>
        <taxon>Candidatus Criblamydiaceae</taxon>
        <taxon>Candidatus Criblamydia</taxon>
    </lineage>
</organism>
<name>A0A090CZM1_9BACT</name>
<keyword evidence="5" id="KW-1185">Reference proteome</keyword>
<keyword evidence="2 4" id="KW-0808">Transferase</keyword>
<dbReference type="PANTHER" id="PTHR10509">
    <property type="entry name" value="O-METHYLTRANSFERASE-RELATED"/>
    <property type="match status" value="1"/>
</dbReference>